<dbReference type="AlphaFoldDB" id="A0A7S1FHL5"/>
<organism evidence="2">
    <name type="scientific">Noctiluca scintillans</name>
    <name type="common">Sea sparkle</name>
    <name type="synonym">Red tide dinoflagellate</name>
    <dbReference type="NCBI Taxonomy" id="2966"/>
    <lineage>
        <taxon>Eukaryota</taxon>
        <taxon>Sar</taxon>
        <taxon>Alveolata</taxon>
        <taxon>Dinophyceae</taxon>
        <taxon>Noctilucales</taxon>
        <taxon>Noctilucaceae</taxon>
        <taxon>Noctiluca</taxon>
    </lineage>
</organism>
<proteinExistence type="predicted"/>
<evidence type="ECO:0000313" key="2">
    <source>
        <dbReference type="EMBL" id="CAD8868923.1"/>
    </source>
</evidence>
<accession>A0A7S1FHL5</accession>
<dbReference type="PANTHER" id="PTHR35331">
    <property type="entry name" value="STAGE V SPORULATION PROTEIN S"/>
    <property type="match status" value="1"/>
</dbReference>
<name>A0A7S1FHL5_NOCSC</name>
<dbReference type="Gene3D" id="3.30.110.20">
    <property type="entry name" value="Alba-like domain"/>
    <property type="match status" value="2"/>
</dbReference>
<reference evidence="2" key="1">
    <citation type="submission" date="2021-01" db="EMBL/GenBank/DDBJ databases">
        <authorList>
            <person name="Corre E."/>
            <person name="Pelletier E."/>
            <person name="Niang G."/>
            <person name="Scheremetjew M."/>
            <person name="Finn R."/>
            <person name="Kale V."/>
            <person name="Holt S."/>
            <person name="Cochrane G."/>
            <person name="Meng A."/>
            <person name="Brown T."/>
            <person name="Cohen L."/>
        </authorList>
    </citation>
    <scope>NUCLEOTIDE SEQUENCE</scope>
</reference>
<sequence length="366" mass="37762">MQQVPTQAHVYGKVGSPRLASARSIPYGDALQSQKTALENLLRAVAARAATMETKDIIALTAAFSQQAATSTASGMAVLAEGTADAGYVTVGGQRPGVTYLTQSGVAGHAPGTSVVVTNASGYEVPGEMCYLETVGDVGALEASTLLPTLDDVVGALKTVKVSTKANVKSIAGAISNTLRGNEQMVCTAVGPEGLNHAIKALSISRCYLAAEGLDLTSTVTEVQRDEGINTGRCFALTVVRMSVPAKQGPLCSAGVGRTDPLTRYVRPEGMQTDLKVSGQGQAGTLAGAIANCLREDREAVITAIGPLAVAKGVEALALARGYMFSEGFGLFFYPEFQTITMSSNGPGAGETRSSVKLHAWCEIAV</sequence>
<dbReference type="PANTHER" id="PTHR35331:SF1">
    <property type="entry name" value="STAGE V SPORULATION PROTEIN S"/>
    <property type="match status" value="1"/>
</dbReference>
<dbReference type="EMBL" id="HBFQ01061128">
    <property type="protein sequence ID" value="CAD8868923.1"/>
    <property type="molecule type" value="Transcribed_RNA"/>
</dbReference>
<dbReference type="InterPro" id="IPR036882">
    <property type="entry name" value="Alba-like_dom_sf"/>
</dbReference>
<evidence type="ECO:0000256" key="1">
    <source>
        <dbReference type="ARBA" id="ARBA00022884"/>
    </source>
</evidence>
<protein>
    <submittedName>
        <fullName evidence="2">Uncharacterized protein</fullName>
    </submittedName>
</protein>
<gene>
    <name evidence="2" type="ORF">NSCI0253_LOCUS43279</name>
</gene>
<dbReference type="InterPro" id="IPR007347">
    <property type="entry name" value="SpoVS"/>
</dbReference>
<dbReference type="Pfam" id="PF04232">
    <property type="entry name" value="SpoVS"/>
    <property type="match status" value="2"/>
</dbReference>
<dbReference type="GO" id="GO:0003723">
    <property type="term" value="F:RNA binding"/>
    <property type="evidence" value="ECO:0007669"/>
    <property type="project" value="UniProtKB-KW"/>
</dbReference>
<keyword evidence="1" id="KW-0694">RNA-binding</keyword>